<evidence type="ECO:0000313" key="19">
    <source>
        <dbReference type="EMBL" id="OQE25477.1"/>
    </source>
</evidence>
<accession>A0A1V6TGL4</accession>
<dbReference type="SUPFAM" id="SSF56091">
    <property type="entry name" value="DNA ligase/mRNA capping enzyme, catalytic domain"/>
    <property type="match status" value="1"/>
</dbReference>
<keyword evidence="10" id="KW-0342">GTP-binding</keyword>
<feature type="domain" description="mRNA capping enzyme C-terminal" evidence="18">
    <location>
        <begin position="323"/>
        <end position="445"/>
    </location>
</feature>
<evidence type="ECO:0000256" key="12">
    <source>
        <dbReference type="ARBA" id="ARBA00029909"/>
    </source>
</evidence>
<dbReference type="GO" id="GO:0004484">
    <property type="term" value="F:mRNA guanylyltransferase activity"/>
    <property type="evidence" value="ECO:0007669"/>
    <property type="project" value="UniProtKB-EC"/>
</dbReference>
<evidence type="ECO:0000256" key="2">
    <source>
        <dbReference type="ARBA" id="ARBA00010237"/>
    </source>
</evidence>
<dbReference type="InterPro" id="IPR051029">
    <property type="entry name" value="mRNA_Capping_Enz/RNA_Phosphat"/>
</dbReference>
<gene>
    <name evidence="19" type="ORF">PENSTE_c006G09666</name>
</gene>
<dbReference type="Gene3D" id="3.30.470.30">
    <property type="entry name" value="DNA ligase/mRNA capping enzyme"/>
    <property type="match status" value="1"/>
</dbReference>
<evidence type="ECO:0000256" key="14">
    <source>
        <dbReference type="ARBA" id="ARBA00044624"/>
    </source>
</evidence>
<evidence type="ECO:0000256" key="10">
    <source>
        <dbReference type="ARBA" id="ARBA00023134"/>
    </source>
</evidence>
<dbReference type="Pfam" id="PF01331">
    <property type="entry name" value="mRNA_cap_enzyme"/>
    <property type="match status" value="1"/>
</dbReference>
<keyword evidence="5" id="KW-0507">mRNA processing</keyword>
<evidence type="ECO:0000256" key="8">
    <source>
        <dbReference type="ARBA" id="ARBA00022741"/>
    </source>
</evidence>
<evidence type="ECO:0000256" key="15">
    <source>
        <dbReference type="ARBA" id="ARBA00047082"/>
    </source>
</evidence>
<comment type="function">
    <text evidence="16">Second step of mRNA capping. Transfer of the GMP moiety of GTP to the 5'-end of RNA via an enzyme-GMP covalent reaction intermediate.</text>
</comment>
<feature type="domain" description="mRNA capping enzyme adenylation" evidence="17">
    <location>
        <begin position="120"/>
        <end position="319"/>
    </location>
</feature>
<evidence type="ECO:0000259" key="18">
    <source>
        <dbReference type="Pfam" id="PF03919"/>
    </source>
</evidence>
<dbReference type="AlphaFoldDB" id="A0A1V6TGL4"/>
<evidence type="ECO:0000256" key="16">
    <source>
        <dbReference type="ARBA" id="ARBA00053845"/>
    </source>
</evidence>
<reference evidence="20" key="1">
    <citation type="journal article" date="2017" name="Nat. Microbiol.">
        <title>Global analysis of biosynthetic gene clusters reveals vast potential of secondary metabolite production in Penicillium species.</title>
        <authorList>
            <person name="Nielsen J.C."/>
            <person name="Grijseels S."/>
            <person name="Prigent S."/>
            <person name="Ji B."/>
            <person name="Dainat J."/>
            <person name="Nielsen K.F."/>
            <person name="Frisvad J.C."/>
            <person name="Workman M."/>
            <person name="Nielsen J."/>
        </authorList>
    </citation>
    <scope>NUCLEOTIDE SEQUENCE [LARGE SCALE GENOMIC DNA]</scope>
    <source>
        <strain evidence="20">IBT 24891</strain>
    </source>
</reference>
<comment type="catalytic activity">
    <reaction evidence="14">
        <text>a 5'-end diphospho-ribonucleoside in mRNA + GTP + H(+) = a 5'-end (5'-triphosphoguanosine)-ribonucleoside in mRNA + diphosphate</text>
        <dbReference type="Rhea" id="RHEA:67012"/>
        <dbReference type="Rhea" id="RHEA-COMP:17165"/>
        <dbReference type="Rhea" id="RHEA-COMP:17166"/>
        <dbReference type="ChEBI" id="CHEBI:15378"/>
        <dbReference type="ChEBI" id="CHEBI:33019"/>
        <dbReference type="ChEBI" id="CHEBI:37565"/>
        <dbReference type="ChEBI" id="CHEBI:167616"/>
        <dbReference type="ChEBI" id="CHEBI:167617"/>
        <dbReference type="EC" id="2.7.7.50"/>
    </reaction>
    <physiologicalReaction direction="left-to-right" evidence="14">
        <dbReference type="Rhea" id="RHEA:67013"/>
    </physiologicalReaction>
</comment>
<protein>
    <recommendedName>
        <fullName evidence="4">mRNA-capping enzyme subunit alpha</fullName>
        <ecNumber evidence="3">2.7.7.50</ecNumber>
    </recommendedName>
    <alternativeName>
        <fullName evidence="12">GTP--RNA guanylyltransferase</fullName>
    </alternativeName>
    <alternativeName>
        <fullName evidence="13">mRNA guanylyltransferase</fullName>
    </alternativeName>
</protein>
<sequence length="474" mass="55055">MLKLTGFDEEGNPAQFSKFAKFANCANCHRCAKTRRAIRSYSTLPNNSCLPTPSLRLLVRNLYEAYSNTQETLVSTATMSHSVPNLDAIGVKAEPELADTFRREVAQLLGRNNLNFPGAQPVSFSAKHLNELQQEDYYVCEKTDGIRCLMYFARGDPEVKPEIHYLIDRKNEYRFVDGLHFPMPDDDTFQSFHVDTLVDGELVLDTYEDGSQQLKFLVFDCLVLDGSSLMHRTLDKRLAYFKTNILKPYKKMFDTFPEEKQHRPFAVEDKETQFSYGIEMMFRDILPKVKRIHGNDGLIFTCRSTPYRIGTDEHILKWKPPSENTVDFRMRLEFPILEPDTDDEADGISEPYPDYDAIPICHLFVMLNAGEYRHFGELHITPTEWEDLKAMRVPLDDCIVECFKDETSRWRFHRIRDDKMDANHISTVEKVLESIEDRITEDDLIRIAPTIKTAWKKRQATAQSRNGVKRKFEE</sequence>
<dbReference type="Proteomes" id="UP000191285">
    <property type="component" value="Unassembled WGS sequence"/>
</dbReference>
<dbReference type="GO" id="GO:0005634">
    <property type="term" value="C:nucleus"/>
    <property type="evidence" value="ECO:0007669"/>
    <property type="project" value="UniProtKB-SubCell"/>
</dbReference>
<comment type="caution">
    <text evidence="19">The sequence shown here is derived from an EMBL/GenBank/DDBJ whole genome shotgun (WGS) entry which is preliminary data.</text>
</comment>
<comment type="subcellular location">
    <subcellularLocation>
        <location evidence="1">Nucleus</location>
    </subcellularLocation>
</comment>
<dbReference type="Gene3D" id="2.40.50.140">
    <property type="entry name" value="Nucleic acid-binding proteins"/>
    <property type="match status" value="1"/>
</dbReference>
<evidence type="ECO:0000256" key="6">
    <source>
        <dbReference type="ARBA" id="ARBA00022679"/>
    </source>
</evidence>
<dbReference type="STRING" id="303698.A0A1V6TGL4"/>
<dbReference type="OrthoDB" id="200924at2759"/>
<dbReference type="GO" id="GO:0005524">
    <property type="term" value="F:ATP binding"/>
    <property type="evidence" value="ECO:0007669"/>
    <property type="project" value="InterPro"/>
</dbReference>
<dbReference type="FunFam" id="3.30.470.30:FF:000011">
    <property type="entry name" value="mRNA-capping enzyme subunit alpha"/>
    <property type="match status" value="1"/>
</dbReference>
<keyword evidence="11" id="KW-0539">Nucleus</keyword>
<evidence type="ECO:0000256" key="5">
    <source>
        <dbReference type="ARBA" id="ARBA00022664"/>
    </source>
</evidence>
<evidence type="ECO:0000256" key="1">
    <source>
        <dbReference type="ARBA" id="ARBA00004123"/>
    </source>
</evidence>
<keyword evidence="7" id="KW-0548">Nucleotidyltransferase</keyword>
<dbReference type="InterPro" id="IPR013846">
    <property type="entry name" value="mRNA_cap_enzyme_C"/>
</dbReference>
<evidence type="ECO:0000259" key="17">
    <source>
        <dbReference type="Pfam" id="PF01331"/>
    </source>
</evidence>
<keyword evidence="20" id="KW-1185">Reference proteome</keyword>
<evidence type="ECO:0000256" key="9">
    <source>
        <dbReference type="ARBA" id="ARBA00023042"/>
    </source>
</evidence>
<proteinExistence type="inferred from homology"/>
<evidence type="ECO:0000313" key="20">
    <source>
        <dbReference type="Proteomes" id="UP000191285"/>
    </source>
</evidence>
<keyword evidence="8" id="KW-0547">Nucleotide-binding</keyword>
<keyword evidence="6" id="KW-0808">Transferase</keyword>
<evidence type="ECO:0000256" key="4">
    <source>
        <dbReference type="ARBA" id="ARBA00019171"/>
    </source>
</evidence>
<dbReference type="SUPFAM" id="SSF50249">
    <property type="entry name" value="Nucleic acid-binding proteins"/>
    <property type="match status" value="1"/>
</dbReference>
<dbReference type="InterPro" id="IPR001339">
    <property type="entry name" value="mRNA_cap_enzyme_adenylation"/>
</dbReference>
<evidence type="ECO:0000256" key="11">
    <source>
        <dbReference type="ARBA" id="ARBA00023242"/>
    </source>
</evidence>
<evidence type="ECO:0000256" key="7">
    <source>
        <dbReference type="ARBA" id="ARBA00022695"/>
    </source>
</evidence>
<dbReference type="PANTHER" id="PTHR10367:SF17">
    <property type="entry name" value="MRNA-CAPPING ENZYME"/>
    <property type="match status" value="1"/>
</dbReference>
<keyword evidence="9" id="KW-0506">mRNA capping</keyword>
<name>A0A1V6TGL4_9EURO</name>
<dbReference type="GO" id="GO:0005525">
    <property type="term" value="F:GTP binding"/>
    <property type="evidence" value="ECO:0007669"/>
    <property type="project" value="UniProtKB-KW"/>
</dbReference>
<dbReference type="PANTHER" id="PTHR10367">
    <property type="entry name" value="MRNA-CAPPING ENZYME"/>
    <property type="match status" value="1"/>
</dbReference>
<comment type="similarity">
    <text evidence="2">Belongs to the eukaryotic GTase family.</text>
</comment>
<dbReference type="EC" id="2.7.7.50" evidence="3"/>
<organism evidence="19 20">
    <name type="scientific">Penicillium steckii</name>
    <dbReference type="NCBI Taxonomy" id="303698"/>
    <lineage>
        <taxon>Eukaryota</taxon>
        <taxon>Fungi</taxon>
        <taxon>Dikarya</taxon>
        <taxon>Ascomycota</taxon>
        <taxon>Pezizomycotina</taxon>
        <taxon>Eurotiomycetes</taxon>
        <taxon>Eurotiomycetidae</taxon>
        <taxon>Eurotiales</taxon>
        <taxon>Aspergillaceae</taxon>
        <taxon>Penicillium</taxon>
    </lineage>
</organism>
<dbReference type="GO" id="GO:0006370">
    <property type="term" value="P:7-methylguanosine mRNA capping"/>
    <property type="evidence" value="ECO:0007669"/>
    <property type="project" value="UniProtKB-KW"/>
</dbReference>
<dbReference type="InterPro" id="IPR012340">
    <property type="entry name" value="NA-bd_OB-fold"/>
</dbReference>
<evidence type="ECO:0000256" key="13">
    <source>
        <dbReference type="ARBA" id="ARBA00030702"/>
    </source>
</evidence>
<dbReference type="Pfam" id="PF03919">
    <property type="entry name" value="mRNA_cap_C"/>
    <property type="match status" value="1"/>
</dbReference>
<dbReference type="FunFam" id="2.40.50.140:FF:000275">
    <property type="entry name" value="mRNA-capping enzyme subunit alpha"/>
    <property type="match status" value="1"/>
</dbReference>
<evidence type="ECO:0000256" key="3">
    <source>
        <dbReference type="ARBA" id="ARBA00012475"/>
    </source>
</evidence>
<dbReference type="CDD" id="cd07895">
    <property type="entry name" value="Adenylation_mRNA_capping"/>
    <property type="match status" value="1"/>
</dbReference>
<dbReference type="EMBL" id="MLKD01000006">
    <property type="protein sequence ID" value="OQE25477.1"/>
    <property type="molecule type" value="Genomic_DNA"/>
</dbReference>
<comment type="subunit">
    <text evidence="15">Heterodimer. The mRNA-capping enzyme is composed of two separate chains alpha and beta, respectively a mRNA guanylyltransferase and an mRNA 5'-triphosphate monophosphatase.</text>
</comment>